<gene>
    <name evidence="1" type="ORF">Pph01_31820</name>
</gene>
<name>A0A8J3XEU5_9ACTN</name>
<reference evidence="1 2" key="1">
    <citation type="submission" date="2021-01" db="EMBL/GenBank/DDBJ databases">
        <title>Whole genome shotgun sequence of Planotetraspora phitsanulokensis NBRC 104273.</title>
        <authorList>
            <person name="Komaki H."/>
            <person name="Tamura T."/>
        </authorList>
    </citation>
    <scope>NUCLEOTIDE SEQUENCE [LARGE SCALE GENOMIC DNA]</scope>
    <source>
        <strain evidence="1 2">NBRC 104273</strain>
    </source>
</reference>
<keyword evidence="2" id="KW-1185">Reference proteome</keyword>
<dbReference type="Proteomes" id="UP000622547">
    <property type="component" value="Unassembled WGS sequence"/>
</dbReference>
<evidence type="ECO:0000313" key="1">
    <source>
        <dbReference type="EMBL" id="GII38179.1"/>
    </source>
</evidence>
<dbReference type="AlphaFoldDB" id="A0A8J3XEU5"/>
<proteinExistence type="predicted"/>
<comment type="caution">
    <text evidence="1">The sequence shown here is derived from an EMBL/GenBank/DDBJ whole genome shotgun (WGS) entry which is preliminary data.</text>
</comment>
<sequence length="81" mass="8989">MPPVNHRTITVWWSSLAGETQPCRIGERLSDLLDARVAEFRWGGDGLPDDVCDFALCFSPRGSGFWARLRVAVSIPIELAC</sequence>
<protein>
    <submittedName>
        <fullName evidence="1">Uncharacterized protein</fullName>
    </submittedName>
</protein>
<accession>A0A8J3XEU5</accession>
<dbReference type="EMBL" id="BOOP01000013">
    <property type="protein sequence ID" value="GII38179.1"/>
    <property type="molecule type" value="Genomic_DNA"/>
</dbReference>
<evidence type="ECO:0000313" key="2">
    <source>
        <dbReference type="Proteomes" id="UP000622547"/>
    </source>
</evidence>
<organism evidence="1 2">
    <name type="scientific">Planotetraspora phitsanulokensis</name>
    <dbReference type="NCBI Taxonomy" id="575192"/>
    <lineage>
        <taxon>Bacteria</taxon>
        <taxon>Bacillati</taxon>
        <taxon>Actinomycetota</taxon>
        <taxon>Actinomycetes</taxon>
        <taxon>Streptosporangiales</taxon>
        <taxon>Streptosporangiaceae</taxon>
        <taxon>Planotetraspora</taxon>
    </lineage>
</organism>